<feature type="domain" description="RecF/RecN/SMC N-terminal" evidence="14">
    <location>
        <begin position="3"/>
        <end position="360"/>
    </location>
</feature>
<evidence type="ECO:0000256" key="12">
    <source>
        <dbReference type="HAMAP-Rule" id="MF_00365"/>
    </source>
</evidence>
<feature type="binding site" evidence="12">
    <location>
        <begin position="30"/>
        <end position="37"/>
    </location>
    <ligand>
        <name>ATP</name>
        <dbReference type="ChEBI" id="CHEBI:30616"/>
    </ligand>
</feature>
<evidence type="ECO:0000256" key="11">
    <source>
        <dbReference type="ARBA" id="ARBA00023236"/>
    </source>
</evidence>
<dbReference type="Proteomes" id="UP001223079">
    <property type="component" value="Unassembled WGS sequence"/>
</dbReference>
<dbReference type="RefSeq" id="WP_307121747.1">
    <property type="nucleotide sequence ID" value="NZ_JAUSTM010000009.1"/>
</dbReference>
<keyword evidence="5 12" id="KW-0235">DNA replication</keyword>
<evidence type="ECO:0000256" key="5">
    <source>
        <dbReference type="ARBA" id="ARBA00022705"/>
    </source>
</evidence>
<dbReference type="Pfam" id="PF02463">
    <property type="entry name" value="SMC_N"/>
    <property type="match status" value="1"/>
</dbReference>
<evidence type="ECO:0000256" key="4">
    <source>
        <dbReference type="ARBA" id="ARBA00022490"/>
    </source>
</evidence>
<dbReference type="InterPro" id="IPR001238">
    <property type="entry name" value="DNA-binding_RecF"/>
</dbReference>
<dbReference type="InterPro" id="IPR042174">
    <property type="entry name" value="RecF_2"/>
</dbReference>
<evidence type="ECO:0000256" key="8">
    <source>
        <dbReference type="ARBA" id="ARBA00022840"/>
    </source>
</evidence>
<evidence type="ECO:0000313" key="15">
    <source>
        <dbReference type="EMBL" id="MDQ0222554.1"/>
    </source>
</evidence>
<keyword evidence="7 12" id="KW-0227">DNA damage</keyword>
<dbReference type="PROSITE" id="PS00617">
    <property type="entry name" value="RECF_1"/>
    <property type="match status" value="1"/>
</dbReference>
<evidence type="ECO:0000256" key="9">
    <source>
        <dbReference type="ARBA" id="ARBA00023125"/>
    </source>
</evidence>
<evidence type="ECO:0000256" key="1">
    <source>
        <dbReference type="ARBA" id="ARBA00004496"/>
    </source>
</evidence>
<dbReference type="Gene3D" id="3.40.50.300">
    <property type="entry name" value="P-loop containing nucleotide triphosphate hydrolases"/>
    <property type="match status" value="1"/>
</dbReference>
<accession>A0ABT9YRD6</accession>
<dbReference type="PANTHER" id="PTHR32182:SF0">
    <property type="entry name" value="DNA REPLICATION AND REPAIR PROTEIN RECF"/>
    <property type="match status" value="1"/>
</dbReference>
<evidence type="ECO:0000256" key="3">
    <source>
        <dbReference type="ARBA" id="ARBA00020170"/>
    </source>
</evidence>
<keyword evidence="11 12" id="KW-0742">SOS response</keyword>
<dbReference type="SUPFAM" id="SSF52540">
    <property type="entry name" value="P-loop containing nucleoside triphosphate hydrolases"/>
    <property type="match status" value="1"/>
</dbReference>
<sequence length="363" mass="41827">MWLKSIHLQHYRNYKDQIVDCHPGLNVFLGQNAQGKTNMLEAIYFLSLTRSHRTRSDKDLVSFSENQFKLSGLVEKRAGTLSLEVHLTDKGRETRVNHLKQARLADYIGHLNVVLFAPEDLQLIKGAPALRRKFMDMELGQIKPTYLSELASYHHVLKQRNTYLKQAEKVDTDFLDVLDQQLIDYGSRVIEQRLDFVNQLERFSQAKHADISDKKEKLTLLYQSSIPFENPDEIRQSFRQSLDKSRQRDLFKKNTGVGPHRDDLLFFINGINASFGSQGQHRSLVLSVKLAEIELMESVTKESPILLLDDVMSELDNNRQLKLLETISDRVQTFITTTSLDHLKPLPSNLKIFHIDNGVITTQ</sequence>
<evidence type="ECO:0000256" key="6">
    <source>
        <dbReference type="ARBA" id="ARBA00022741"/>
    </source>
</evidence>
<keyword evidence="16" id="KW-1185">Reference proteome</keyword>
<keyword evidence="4 12" id="KW-0963">Cytoplasm</keyword>
<organism evidence="15 16">
    <name type="scientific">Streptococcus moroccensis</name>
    <dbReference type="NCBI Taxonomy" id="1451356"/>
    <lineage>
        <taxon>Bacteria</taxon>
        <taxon>Bacillati</taxon>
        <taxon>Bacillota</taxon>
        <taxon>Bacilli</taxon>
        <taxon>Lactobacillales</taxon>
        <taxon>Streptococcaceae</taxon>
        <taxon>Streptococcus</taxon>
    </lineage>
</organism>
<evidence type="ECO:0000256" key="13">
    <source>
        <dbReference type="RuleBase" id="RU000578"/>
    </source>
</evidence>
<dbReference type="InterPro" id="IPR018078">
    <property type="entry name" value="DNA-binding_RecF_CS"/>
</dbReference>
<evidence type="ECO:0000313" key="16">
    <source>
        <dbReference type="Proteomes" id="UP001223079"/>
    </source>
</evidence>
<evidence type="ECO:0000256" key="7">
    <source>
        <dbReference type="ARBA" id="ARBA00022763"/>
    </source>
</evidence>
<proteinExistence type="inferred from homology"/>
<evidence type="ECO:0000256" key="2">
    <source>
        <dbReference type="ARBA" id="ARBA00008016"/>
    </source>
</evidence>
<dbReference type="InterPro" id="IPR027417">
    <property type="entry name" value="P-loop_NTPase"/>
</dbReference>
<reference evidence="15 16" key="1">
    <citation type="submission" date="2023-07" db="EMBL/GenBank/DDBJ databases">
        <title>Genomic Encyclopedia of Type Strains, Phase IV (KMG-IV): sequencing the most valuable type-strain genomes for metagenomic binning, comparative biology and taxonomic classification.</title>
        <authorList>
            <person name="Goeker M."/>
        </authorList>
    </citation>
    <scope>NUCLEOTIDE SEQUENCE [LARGE SCALE GENOMIC DNA]</scope>
    <source>
        <strain evidence="15 16">DSM 105143</strain>
    </source>
</reference>
<keyword evidence="10 12" id="KW-0234">DNA repair</keyword>
<dbReference type="NCBIfam" id="TIGR00611">
    <property type="entry name" value="recf"/>
    <property type="match status" value="1"/>
</dbReference>
<dbReference type="EMBL" id="JAUSTM010000009">
    <property type="protein sequence ID" value="MDQ0222554.1"/>
    <property type="molecule type" value="Genomic_DNA"/>
</dbReference>
<dbReference type="PROSITE" id="PS00618">
    <property type="entry name" value="RECF_2"/>
    <property type="match status" value="1"/>
</dbReference>
<name>A0ABT9YRD6_9STRE</name>
<gene>
    <name evidence="12" type="primary">recF</name>
    <name evidence="15" type="ORF">J2S23_001106</name>
</gene>
<dbReference type="InterPro" id="IPR003395">
    <property type="entry name" value="RecF/RecN/SMC_N"/>
</dbReference>
<comment type="caution">
    <text evidence="15">The sequence shown here is derived from an EMBL/GenBank/DDBJ whole genome shotgun (WGS) entry which is preliminary data.</text>
</comment>
<protein>
    <recommendedName>
        <fullName evidence="3 12">DNA replication and repair protein RecF</fullName>
    </recommendedName>
</protein>
<keyword evidence="6 12" id="KW-0547">Nucleotide-binding</keyword>
<comment type="function">
    <text evidence="12 13">The RecF protein is involved in DNA metabolism; it is required for DNA replication and normal SOS inducibility. RecF binds preferentially to single-stranded, linear DNA. It also seems to bind ATP.</text>
</comment>
<comment type="similarity">
    <text evidence="2 12 13">Belongs to the RecF family.</text>
</comment>
<evidence type="ECO:0000256" key="10">
    <source>
        <dbReference type="ARBA" id="ARBA00023204"/>
    </source>
</evidence>
<dbReference type="CDD" id="cd03242">
    <property type="entry name" value="ABC_RecF"/>
    <property type="match status" value="1"/>
</dbReference>
<keyword evidence="9 12" id="KW-0238">DNA-binding</keyword>
<evidence type="ECO:0000259" key="14">
    <source>
        <dbReference type="Pfam" id="PF02463"/>
    </source>
</evidence>
<dbReference type="PANTHER" id="PTHR32182">
    <property type="entry name" value="DNA REPLICATION AND REPAIR PROTEIN RECF"/>
    <property type="match status" value="1"/>
</dbReference>
<keyword evidence="8 12" id="KW-0067">ATP-binding</keyword>
<dbReference type="HAMAP" id="MF_00365">
    <property type="entry name" value="RecF"/>
    <property type="match status" value="1"/>
</dbReference>
<comment type="subcellular location">
    <subcellularLocation>
        <location evidence="1 12 13">Cytoplasm</location>
    </subcellularLocation>
</comment>
<dbReference type="Gene3D" id="1.20.1050.90">
    <property type="entry name" value="RecF/RecN/SMC, N-terminal domain"/>
    <property type="match status" value="1"/>
</dbReference>